<dbReference type="GO" id="GO:0005576">
    <property type="term" value="C:extracellular region"/>
    <property type="evidence" value="ECO:0007669"/>
    <property type="project" value="UniProtKB-SubCell"/>
</dbReference>
<evidence type="ECO:0000256" key="2">
    <source>
        <dbReference type="ARBA" id="ARBA00010112"/>
    </source>
</evidence>
<accession>A0A6A5HB44</accession>
<evidence type="ECO:0000256" key="1">
    <source>
        <dbReference type="ARBA" id="ARBA00004613"/>
    </source>
</evidence>
<dbReference type="Gene3D" id="2.60.40.3330">
    <property type="match status" value="1"/>
</dbReference>
<dbReference type="Pfam" id="PF01060">
    <property type="entry name" value="TTR-52"/>
    <property type="match status" value="1"/>
</dbReference>
<dbReference type="AlphaFoldDB" id="A0A6A5HB44"/>
<dbReference type="EMBL" id="WUAV01000002">
    <property type="protein sequence ID" value="KAF1764054.1"/>
    <property type="molecule type" value="Genomic_DNA"/>
</dbReference>
<keyword evidence="3" id="KW-0964">Secreted</keyword>
<organism evidence="5 6">
    <name type="scientific">Caenorhabditis remanei</name>
    <name type="common">Caenorhabditis vulgaris</name>
    <dbReference type="NCBI Taxonomy" id="31234"/>
    <lineage>
        <taxon>Eukaryota</taxon>
        <taxon>Metazoa</taxon>
        <taxon>Ecdysozoa</taxon>
        <taxon>Nematoda</taxon>
        <taxon>Chromadorea</taxon>
        <taxon>Rhabditida</taxon>
        <taxon>Rhabditina</taxon>
        <taxon>Rhabditomorpha</taxon>
        <taxon>Rhabditoidea</taxon>
        <taxon>Rhabditidae</taxon>
        <taxon>Peloderinae</taxon>
        <taxon>Caenorhabditis</taxon>
    </lineage>
</organism>
<dbReference type="GO" id="GO:0009986">
    <property type="term" value="C:cell surface"/>
    <property type="evidence" value="ECO:0007669"/>
    <property type="project" value="InterPro"/>
</dbReference>
<dbReference type="RefSeq" id="XP_053588591.1">
    <property type="nucleotide sequence ID" value="XM_053724397.1"/>
</dbReference>
<proteinExistence type="inferred from homology"/>
<comment type="caution">
    <text evidence="5">The sequence shown here is derived from an EMBL/GenBank/DDBJ whole genome shotgun (WGS) entry which is preliminary data.</text>
</comment>
<dbReference type="GeneID" id="78773771"/>
<evidence type="ECO:0000256" key="3">
    <source>
        <dbReference type="ARBA" id="ARBA00022525"/>
    </source>
</evidence>
<reference evidence="5 6" key="1">
    <citation type="submission" date="2019-12" db="EMBL/GenBank/DDBJ databases">
        <title>Chromosome-level assembly of the Caenorhabditis remanei genome.</title>
        <authorList>
            <person name="Teterina A.A."/>
            <person name="Willis J.H."/>
            <person name="Phillips P.C."/>
        </authorList>
    </citation>
    <scope>NUCLEOTIDE SEQUENCE [LARGE SCALE GENOMIC DNA]</scope>
    <source>
        <strain evidence="5 6">PX506</strain>
        <tissue evidence="5">Whole organism</tissue>
    </source>
</reference>
<dbReference type="Proteomes" id="UP000483820">
    <property type="component" value="Chromosome II"/>
</dbReference>
<protein>
    <submittedName>
        <fullName evidence="5">Uncharacterized protein</fullName>
    </submittedName>
</protein>
<comment type="subcellular location">
    <subcellularLocation>
        <location evidence="1">Secreted</location>
    </subcellularLocation>
</comment>
<keyword evidence="4" id="KW-0732">Signal</keyword>
<evidence type="ECO:0000313" key="6">
    <source>
        <dbReference type="Proteomes" id="UP000483820"/>
    </source>
</evidence>
<dbReference type="CTD" id="78773771"/>
<dbReference type="InterPro" id="IPR001534">
    <property type="entry name" value="Transthyretin-like"/>
</dbReference>
<gene>
    <name evidence="5" type="ORF">GCK72_004000</name>
</gene>
<name>A0A6A5HB44_CAERE</name>
<dbReference type="KEGG" id="crq:GCK72_004000"/>
<evidence type="ECO:0000313" key="5">
    <source>
        <dbReference type="EMBL" id="KAF1764054.1"/>
    </source>
</evidence>
<evidence type="ECO:0000256" key="4">
    <source>
        <dbReference type="ARBA" id="ARBA00022729"/>
    </source>
</evidence>
<dbReference type="InterPro" id="IPR038479">
    <property type="entry name" value="Transthyretin-like_sf"/>
</dbReference>
<comment type="similarity">
    <text evidence="2">Belongs to the nematode transthyretin-like family.</text>
</comment>
<sequence>MFLVGYDFRLRPLFLTGPFDTLLDSTITNPDGFFNLNGSYAEAFNTRPTIYVYFVNYCEPAIEKESFVCGNTIKAFIPSAFITIGENPLETFFLDELEVTRVINSQFGIEKMLYRWFDHKECRDGYTS</sequence>